<dbReference type="EMBL" id="MN738927">
    <property type="protein sequence ID" value="QHT31937.1"/>
    <property type="molecule type" value="Genomic_DNA"/>
</dbReference>
<reference evidence="1" key="1">
    <citation type="journal article" date="2020" name="Nature">
        <title>Giant virus diversity and host interactions through global metagenomics.</title>
        <authorList>
            <person name="Schulz F."/>
            <person name="Roux S."/>
            <person name="Paez-Espino D."/>
            <person name="Jungbluth S."/>
            <person name="Walsh D.A."/>
            <person name="Denef V.J."/>
            <person name="McMahon K.D."/>
            <person name="Konstantinidis K.T."/>
            <person name="Eloe-Fadrosh E.A."/>
            <person name="Kyrpides N.C."/>
            <person name="Woyke T."/>
        </authorList>
    </citation>
    <scope>NUCLEOTIDE SEQUENCE</scope>
    <source>
        <strain evidence="1">GVMAG-M-3300009155-48</strain>
    </source>
</reference>
<sequence length="52" mass="6049">MDLSCNSIIPELQSDLLDDIELQKTIQIISTRLITKRKCIVIRPIERTPRNN</sequence>
<proteinExistence type="predicted"/>
<dbReference type="AlphaFoldDB" id="A0A6C0ESC1"/>
<protein>
    <submittedName>
        <fullName evidence="1">Uncharacterized protein</fullName>
    </submittedName>
</protein>
<accession>A0A6C0ESC1</accession>
<evidence type="ECO:0000313" key="1">
    <source>
        <dbReference type="EMBL" id="QHT31937.1"/>
    </source>
</evidence>
<name>A0A6C0ESC1_9ZZZZ</name>
<organism evidence="1">
    <name type="scientific">viral metagenome</name>
    <dbReference type="NCBI Taxonomy" id="1070528"/>
    <lineage>
        <taxon>unclassified sequences</taxon>
        <taxon>metagenomes</taxon>
        <taxon>organismal metagenomes</taxon>
    </lineage>
</organism>